<evidence type="ECO:0000313" key="4">
    <source>
        <dbReference type="Proteomes" id="UP000094009"/>
    </source>
</evidence>
<dbReference type="InterPro" id="IPR050486">
    <property type="entry name" value="Mannose-1P_guanyltransferase"/>
</dbReference>
<dbReference type="RefSeq" id="WP_064779756.1">
    <property type="nucleotide sequence ID" value="NZ_JPVZ01000001.1"/>
</dbReference>
<keyword evidence="1" id="KW-0129">CBS domain</keyword>
<dbReference type="AlphaFoldDB" id="A0A853L3X6"/>
<dbReference type="Gene3D" id="3.10.580.10">
    <property type="entry name" value="CBS-domain"/>
    <property type="match status" value="1"/>
</dbReference>
<feature type="domain" description="CBS" evidence="2">
    <location>
        <begin position="66"/>
        <end position="123"/>
    </location>
</feature>
<dbReference type="SMART" id="SM00116">
    <property type="entry name" value="CBS"/>
    <property type="match status" value="2"/>
</dbReference>
<accession>A0A853L3X6</accession>
<dbReference type="Proteomes" id="UP000094009">
    <property type="component" value="Unassembled WGS sequence"/>
</dbReference>
<name>A0A853L3X6_9PROT</name>
<gene>
    <name evidence="3" type="ORF">TH4_02325</name>
</gene>
<dbReference type="InterPro" id="IPR005835">
    <property type="entry name" value="NTP_transferase_dom"/>
</dbReference>
<dbReference type="InterPro" id="IPR000644">
    <property type="entry name" value="CBS_dom"/>
</dbReference>
<protein>
    <recommendedName>
        <fullName evidence="2">CBS domain-containing protein</fullName>
    </recommendedName>
</protein>
<proteinExistence type="predicted"/>
<dbReference type="InterPro" id="IPR046342">
    <property type="entry name" value="CBS_dom_sf"/>
</dbReference>
<dbReference type="CDD" id="cd04607">
    <property type="entry name" value="CBS_pair_NTP_transferase_assoc"/>
    <property type="match status" value="1"/>
</dbReference>
<feature type="domain" description="CBS" evidence="2">
    <location>
        <begin position="1"/>
        <end position="58"/>
    </location>
</feature>
<dbReference type="EMBL" id="JPVZ01000001">
    <property type="protein sequence ID" value="OAZ11935.1"/>
    <property type="molecule type" value="Genomic_DNA"/>
</dbReference>
<evidence type="ECO:0000256" key="1">
    <source>
        <dbReference type="PROSITE-ProRule" id="PRU00703"/>
    </source>
</evidence>
<evidence type="ECO:0000313" key="3">
    <source>
        <dbReference type="EMBL" id="OAZ11935.1"/>
    </source>
</evidence>
<dbReference type="Pfam" id="PF00483">
    <property type="entry name" value="NTP_transferase"/>
    <property type="match status" value="1"/>
</dbReference>
<dbReference type="PROSITE" id="PS51371">
    <property type="entry name" value="CBS"/>
    <property type="match status" value="2"/>
</dbReference>
<reference evidence="3 4" key="1">
    <citation type="submission" date="2014-07" db="EMBL/GenBank/DDBJ databases">
        <title>Draft genome sequence of Thalassospira tepidiphila 1-1B.</title>
        <authorList>
            <person name="Lai Q."/>
            <person name="Shao Z."/>
        </authorList>
    </citation>
    <scope>NUCLEOTIDE SEQUENCE [LARGE SCALE GENOMIC DNA]</scope>
    <source>
        <strain evidence="3 4">MCCC 1A03514</strain>
    </source>
</reference>
<evidence type="ECO:0000259" key="2">
    <source>
        <dbReference type="PROSITE" id="PS51371"/>
    </source>
</evidence>
<dbReference type="PANTHER" id="PTHR22572">
    <property type="entry name" value="SUGAR-1-PHOSPHATE GUANYL TRANSFERASE"/>
    <property type="match status" value="1"/>
</dbReference>
<comment type="caution">
    <text evidence="3">The sequence shown here is derived from an EMBL/GenBank/DDBJ whole genome shotgun (WGS) entry which is preliminary data.</text>
</comment>
<sequence>MQDISEIVLEPEDEVKLAIAILDRHPARIVLIVSPEHELLGTVTDGDIRRAILNGMPFDAPVSRVMNSKPTTANLLDDKEHLLSMMVSRVLRHVPILGPNGKLVGLETLDGLLNQEKIPNTAVIMAGGRGKRLRPFTDSVPKPMVHVAGKPMLEIILDRLASEGFVNIVISLNYKGEMIKEYFGDGQFKGLNISYVEEKMPLGTAGALSLINQDIKDPFLVMNGDVLTQVNTRNLIDFHHTHPCKATMCVREHSYEVPFGVVNVDGYKILQIEEKPTSTYLVNAGIYLLEPDVLNFVKPNQYLDMPTLFEIIRESNYPTHVFPILEAWRDVGRPDDLELANEEYSDK</sequence>
<organism evidence="3 4">
    <name type="scientific">Thalassospira tepidiphila MCCC 1A03514</name>
    <dbReference type="NCBI Taxonomy" id="1177930"/>
    <lineage>
        <taxon>Bacteria</taxon>
        <taxon>Pseudomonadati</taxon>
        <taxon>Pseudomonadota</taxon>
        <taxon>Alphaproteobacteria</taxon>
        <taxon>Rhodospirillales</taxon>
        <taxon>Thalassospiraceae</taxon>
        <taxon>Thalassospira</taxon>
    </lineage>
</organism>
<dbReference type="Gene3D" id="3.90.550.10">
    <property type="entry name" value="Spore Coat Polysaccharide Biosynthesis Protein SpsA, Chain A"/>
    <property type="match status" value="1"/>
</dbReference>
<dbReference type="SUPFAM" id="SSF53448">
    <property type="entry name" value="Nucleotide-diphospho-sugar transferases"/>
    <property type="match status" value="1"/>
</dbReference>
<dbReference type="Pfam" id="PF00571">
    <property type="entry name" value="CBS"/>
    <property type="match status" value="1"/>
</dbReference>
<dbReference type="CDD" id="cd06426">
    <property type="entry name" value="NTP_transferase_like_2"/>
    <property type="match status" value="1"/>
</dbReference>
<dbReference type="InterPro" id="IPR029044">
    <property type="entry name" value="Nucleotide-diphossugar_trans"/>
</dbReference>